<protein>
    <recommendedName>
        <fullName evidence="4">F-box domain-containing protein</fullName>
    </recommendedName>
</protein>
<reference evidence="2 3" key="1">
    <citation type="submission" date="2024-10" db="EMBL/GenBank/DDBJ databases">
        <title>Updated reference genomes for cyclostephanoid diatoms.</title>
        <authorList>
            <person name="Roberts W.R."/>
            <person name="Alverson A.J."/>
        </authorList>
    </citation>
    <scope>NUCLEOTIDE SEQUENCE [LARGE SCALE GENOMIC DNA]</scope>
    <source>
        <strain evidence="2 3">AJA010-31</strain>
    </source>
</reference>
<evidence type="ECO:0000313" key="2">
    <source>
        <dbReference type="EMBL" id="KAL3779678.1"/>
    </source>
</evidence>
<sequence>MEVKQMSKREISSPLTRPAKRIKHHPNYNHAHLPPEVWANVMNHLDFASVLSMTAATRNMRDAASLVTHLHITHASQLHASVGRRFKQAIHAFIFSLVQELIEEGEDGDQGCRVDFDTSMRVIPFLSTFCNLKIVYFGGCGEDGTLYQVIPHHRLMNYDDYTEKYLSRLIDTISFGYQCGILSPSLQIKGLYCPKIVDHLDEACEHCWRACTHWPVKSVIEFEHDGSSSSSDKFHSLDVCVGRNELIELLVERPGGVEAVSSSNTLLKILGRCSCTPVGSNGQKILWLVTMSPSVKRDLLGAHQSGLIDVKHPSEVSCAITKSLPSRKKDCYVLSHTAQKCLDDCGLGYRDALFPGRKDLVNEFLPNIVKRHKSLNLLECLHLMEDMITTHTQQIFDSGLVNALVKGIEYDPLYDISVRPEDRPDIGHFSQLLGVLTKLLKCGYDEVKTIVDLGFIDCVKTILSFLSFGERDAINIFDALKSIVKTSPLLRDTVLQSGIVAKFSKCLELNSADVELSCVDMLKAMLCNKNMPPVEHINLHLGLPIGSGLLSLNDFEIVECIGLSLCCQIETKLAEEYRKSRVLPSILKLLTQPSAKVQASAIGLISKYADLNPYTEVKSAFAIKCLEVLSQYLDNESDSVKRKACKSLGCVFDKWSQKPDDTSWESRKISHVALATKRQDIYLKWITSLSALLPTNSPSYVQKLMQYLPDQLQKRIDATDNAHRWLYQIDDAIKTMSYDELSKINLADDYLDDSLSLRVDDE</sequence>
<name>A0ABD3NW88_9STRA</name>
<dbReference type="AlphaFoldDB" id="A0ABD3NW88"/>
<organism evidence="2 3">
    <name type="scientific">Cyclotella atomus</name>
    <dbReference type="NCBI Taxonomy" id="382360"/>
    <lineage>
        <taxon>Eukaryota</taxon>
        <taxon>Sar</taxon>
        <taxon>Stramenopiles</taxon>
        <taxon>Ochrophyta</taxon>
        <taxon>Bacillariophyta</taxon>
        <taxon>Coscinodiscophyceae</taxon>
        <taxon>Thalassiosirophycidae</taxon>
        <taxon>Stephanodiscales</taxon>
        <taxon>Stephanodiscaceae</taxon>
        <taxon>Cyclotella</taxon>
    </lineage>
</organism>
<dbReference type="InterPro" id="IPR016024">
    <property type="entry name" value="ARM-type_fold"/>
</dbReference>
<dbReference type="Gene3D" id="1.25.10.10">
    <property type="entry name" value="Leucine-rich Repeat Variant"/>
    <property type="match status" value="1"/>
</dbReference>
<feature type="region of interest" description="Disordered" evidence="1">
    <location>
        <begin position="1"/>
        <end position="26"/>
    </location>
</feature>
<dbReference type="Proteomes" id="UP001530400">
    <property type="component" value="Unassembled WGS sequence"/>
</dbReference>
<dbReference type="EMBL" id="JALLPJ020000923">
    <property type="protein sequence ID" value="KAL3779678.1"/>
    <property type="molecule type" value="Genomic_DNA"/>
</dbReference>
<evidence type="ECO:0000256" key="1">
    <source>
        <dbReference type="SAM" id="MobiDB-lite"/>
    </source>
</evidence>
<gene>
    <name evidence="2" type="ORF">ACHAWO_004183</name>
</gene>
<dbReference type="InterPro" id="IPR011989">
    <property type="entry name" value="ARM-like"/>
</dbReference>
<comment type="caution">
    <text evidence="2">The sequence shown here is derived from an EMBL/GenBank/DDBJ whole genome shotgun (WGS) entry which is preliminary data.</text>
</comment>
<feature type="compositionally biased region" description="Basic and acidic residues" evidence="1">
    <location>
        <begin position="1"/>
        <end position="11"/>
    </location>
</feature>
<keyword evidence="3" id="KW-1185">Reference proteome</keyword>
<evidence type="ECO:0008006" key="4">
    <source>
        <dbReference type="Google" id="ProtNLM"/>
    </source>
</evidence>
<dbReference type="SUPFAM" id="SSF48371">
    <property type="entry name" value="ARM repeat"/>
    <property type="match status" value="1"/>
</dbReference>
<proteinExistence type="predicted"/>
<accession>A0ABD3NW88</accession>
<evidence type="ECO:0000313" key="3">
    <source>
        <dbReference type="Proteomes" id="UP001530400"/>
    </source>
</evidence>